<protein>
    <submittedName>
        <fullName evidence="1">Uncharacterized protein</fullName>
    </submittedName>
</protein>
<evidence type="ECO:0000313" key="1">
    <source>
        <dbReference type="EMBL" id="KAK8534734.1"/>
    </source>
</evidence>
<dbReference type="EMBL" id="JBBPBM010000031">
    <property type="protein sequence ID" value="KAK8534734.1"/>
    <property type="molecule type" value="Genomic_DNA"/>
</dbReference>
<keyword evidence="2" id="KW-1185">Reference proteome</keyword>
<gene>
    <name evidence="1" type="ORF">V6N12_057378</name>
</gene>
<dbReference type="Proteomes" id="UP001472677">
    <property type="component" value="Unassembled WGS sequence"/>
</dbReference>
<evidence type="ECO:0000313" key="2">
    <source>
        <dbReference type="Proteomes" id="UP001472677"/>
    </source>
</evidence>
<organism evidence="1 2">
    <name type="scientific">Hibiscus sabdariffa</name>
    <name type="common">roselle</name>
    <dbReference type="NCBI Taxonomy" id="183260"/>
    <lineage>
        <taxon>Eukaryota</taxon>
        <taxon>Viridiplantae</taxon>
        <taxon>Streptophyta</taxon>
        <taxon>Embryophyta</taxon>
        <taxon>Tracheophyta</taxon>
        <taxon>Spermatophyta</taxon>
        <taxon>Magnoliopsida</taxon>
        <taxon>eudicotyledons</taxon>
        <taxon>Gunneridae</taxon>
        <taxon>Pentapetalae</taxon>
        <taxon>rosids</taxon>
        <taxon>malvids</taxon>
        <taxon>Malvales</taxon>
        <taxon>Malvaceae</taxon>
        <taxon>Malvoideae</taxon>
        <taxon>Hibiscus</taxon>
    </lineage>
</organism>
<proteinExistence type="predicted"/>
<name>A0ABR2DBP2_9ROSI</name>
<accession>A0ABR2DBP2</accession>
<reference evidence="1 2" key="1">
    <citation type="journal article" date="2024" name="G3 (Bethesda)">
        <title>Genome assembly of Hibiscus sabdariffa L. provides insights into metabolisms of medicinal natural products.</title>
        <authorList>
            <person name="Kim T."/>
        </authorList>
    </citation>
    <scope>NUCLEOTIDE SEQUENCE [LARGE SCALE GENOMIC DNA]</scope>
    <source>
        <strain evidence="1">TK-2024</strain>
        <tissue evidence="1">Old leaves</tissue>
    </source>
</reference>
<comment type="caution">
    <text evidence="1">The sequence shown here is derived from an EMBL/GenBank/DDBJ whole genome shotgun (WGS) entry which is preliminary data.</text>
</comment>
<sequence length="67" mass="7320">MCTTECPAIDLRGLTKEEAANEISGVKDAVMKLVQDGLGLEETCDPEKVKVYKEVTDSLAPEKGRCY</sequence>